<name>A0A1D7Y2B5_9ACTN</name>
<dbReference type="GO" id="GO:0032259">
    <property type="term" value="P:methylation"/>
    <property type="evidence" value="ECO:0007669"/>
    <property type="project" value="UniProtKB-KW"/>
</dbReference>
<keyword evidence="2" id="KW-1185">Reference proteome</keyword>
<dbReference type="Gene3D" id="3.40.50.150">
    <property type="entry name" value="Vaccinia Virus protein VP39"/>
    <property type="match status" value="1"/>
</dbReference>
<keyword evidence="1" id="KW-0808">Transferase</keyword>
<protein>
    <submittedName>
        <fullName evidence="1">Methyltransferase type 12</fullName>
    </submittedName>
</protein>
<gene>
    <name evidence="1" type="ORF">BFF78_00220</name>
</gene>
<dbReference type="CDD" id="cd02440">
    <property type="entry name" value="AdoMet_MTases"/>
    <property type="match status" value="1"/>
</dbReference>
<dbReference type="SUPFAM" id="SSF53335">
    <property type="entry name" value="S-adenosyl-L-methionine-dependent methyltransferases"/>
    <property type="match status" value="1"/>
</dbReference>
<dbReference type="GO" id="GO:0008168">
    <property type="term" value="F:methyltransferase activity"/>
    <property type="evidence" value="ECO:0007669"/>
    <property type="project" value="UniProtKB-KW"/>
</dbReference>
<dbReference type="KEGG" id="spun:BFF78_00220"/>
<dbReference type="InterPro" id="IPR029063">
    <property type="entry name" value="SAM-dependent_MTases_sf"/>
</dbReference>
<dbReference type="Proteomes" id="UP000094960">
    <property type="component" value="Chromosome"/>
</dbReference>
<dbReference type="AlphaFoldDB" id="A0A1D7Y2B5"/>
<proteinExistence type="predicted"/>
<evidence type="ECO:0000313" key="2">
    <source>
        <dbReference type="Proteomes" id="UP000094960"/>
    </source>
</evidence>
<reference evidence="2" key="1">
    <citation type="submission" date="2016-09" db="EMBL/GenBank/DDBJ databases">
        <title>Streptomyces puniciscabiei strain:TW1S1 Genome sequencing and assembly.</title>
        <authorList>
            <person name="Kim M.-K."/>
            <person name="Kim S.B."/>
        </authorList>
    </citation>
    <scope>NUCLEOTIDE SEQUENCE [LARGE SCALE GENOMIC DNA]</scope>
    <source>
        <strain evidence="2">TW1S1</strain>
    </source>
</reference>
<organism evidence="1 2">
    <name type="scientific">Streptomyces fodineus</name>
    <dbReference type="NCBI Taxonomy" id="1904616"/>
    <lineage>
        <taxon>Bacteria</taxon>
        <taxon>Bacillati</taxon>
        <taxon>Actinomycetota</taxon>
        <taxon>Actinomycetes</taxon>
        <taxon>Kitasatosporales</taxon>
        <taxon>Streptomycetaceae</taxon>
        <taxon>Streptomyces</taxon>
    </lineage>
</organism>
<dbReference type="RefSeq" id="WP_069776388.1">
    <property type="nucleotide sequence ID" value="NZ_CP017248.1"/>
</dbReference>
<accession>A0A1D7Y2B5</accession>
<dbReference type="Pfam" id="PF13489">
    <property type="entry name" value="Methyltransf_23"/>
    <property type="match status" value="1"/>
</dbReference>
<sequence>MTPEENRSPAAHEDPYALALQTGRGPVYLRFADGRRTRLPVRRWGARPTGADETLLERCRGPVLDIGCGPGRLCRALQDRGVCALGIDVAPHAVARTETRGGAALCRSVFDPLPAEGSWQTLLLVDGNIGIGGDPHALLRRCTQLIAPTGFMLVEVDQHDVEEGCTAWVEDTHGNRGPAFLWARLGTPAVHRVAESLGLSVTDQWISGRRCFVSLGRHDSHPSAVAPHAPRAQPW</sequence>
<dbReference type="EMBL" id="CP017248">
    <property type="protein sequence ID" value="AOR29727.1"/>
    <property type="molecule type" value="Genomic_DNA"/>
</dbReference>
<keyword evidence="1" id="KW-0489">Methyltransferase</keyword>
<evidence type="ECO:0000313" key="1">
    <source>
        <dbReference type="EMBL" id="AOR29727.1"/>
    </source>
</evidence>